<evidence type="ECO:0000313" key="2">
    <source>
        <dbReference type="EMBL" id="OGG41408.1"/>
    </source>
</evidence>
<dbReference type="SUPFAM" id="SSF56281">
    <property type="entry name" value="Metallo-hydrolase/oxidoreductase"/>
    <property type="match status" value="1"/>
</dbReference>
<dbReference type="InterPro" id="IPR035681">
    <property type="entry name" value="ComA-like_MBL"/>
</dbReference>
<dbReference type="Proteomes" id="UP000176322">
    <property type="component" value="Unassembled WGS sequence"/>
</dbReference>
<dbReference type="EMBL" id="MFKO01000008">
    <property type="protein sequence ID" value="OGG41408.1"/>
    <property type="molecule type" value="Genomic_DNA"/>
</dbReference>
<comment type="caution">
    <text evidence="2">The sequence shown here is derived from an EMBL/GenBank/DDBJ whole genome shotgun (WGS) entry which is preliminary data.</text>
</comment>
<evidence type="ECO:0000313" key="3">
    <source>
        <dbReference type="Proteomes" id="UP000176322"/>
    </source>
</evidence>
<dbReference type="SMART" id="SM00849">
    <property type="entry name" value="Lactamase_B"/>
    <property type="match status" value="1"/>
</dbReference>
<accession>A0A1F6BX44</accession>
<dbReference type="CDD" id="cd07731">
    <property type="entry name" value="ComA-like_MBL-fold"/>
    <property type="match status" value="1"/>
</dbReference>
<dbReference type="PANTHER" id="PTHR30619:SF1">
    <property type="entry name" value="RECOMBINATION PROTEIN 2"/>
    <property type="match status" value="1"/>
</dbReference>
<dbReference type="Pfam" id="PF00753">
    <property type="entry name" value="Lactamase_B"/>
    <property type="match status" value="1"/>
</dbReference>
<evidence type="ECO:0000259" key="1">
    <source>
        <dbReference type="SMART" id="SM00849"/>
    </source>
</evidence>
<dbReference type="STRING" id="1798475.A2837_02755"/>
<feature type="domain" description="Metallo-beta-lactamase" evidence="1">
    <location>
        <begin position="55"/>
        <end position="253"/>
    </location>
</feature>
<sequence length="296" mass="32527">MDETLIKRRLVILGTLFLAVAVVWWPEFSGGKFRLFGVDTCDPSQLCVVFLDVGQGDAIFIQSPTGVQMLIDSGRGDNAVLRELSQVMEFSDKDLDYIVATHPDADHIGGFAEVLARYGVSKVIRTENESDTAIWQSVEKAIEAERSEVYYATRGQSYDLGAGVVLEILFPDTDPREMESNTASIVAHLIFGETSLMLTGDSPKAIEEYLVLVEGEHLKSDVLKVGHHGSRTSTSELFLEHVAPTYAVISAGKDNSYGHPHLEVTDLLFNSGVEILSTIEHGQVVIWSDGQVINLR</sequence>
<dbReference type="InterPro" id="IPR052159">
    <property type="entry name" value="Competence_DNA_uptake"/>
</dbReference>
<dbReference type="InterPro" id="IPR001279">
    <property type="entry name" value="Metallo-B-lactamas"/>
</dbReference>
<dbReference type="AlphaFoldDB" id="A0A1F6BX44"/>
<name>A0A1F6BX44_9BACT</name>
<organism evidence="2 3">
    <name type="scientific">Candidatus Kaiserbacteria bacterium RIFCSPHIGHO2_01_FULL_46_22</name>
    <dbReference type="NCBI Taxonomy" id="1798475"/>
    <lineage>
        <taxon>Bacteria</taxon>
        <taxon>Candidatus Kaiseribacteriota</taxon>
    </lineage>
</organism>
<reference evidence="2 3" key="1">
    <citation type="journal article" date="2016" name="Nat. Commun.">
        <title>Thousands of microbial genomes shed light on interconnected biogeochemical processes in an aquifer system.</title>
        <authorList>
            <person name="Anantharaman K."/>
            <person name="Brown C.T."/>
            <person name="Hug L.A."/>
            <person name="Sharon I."/>
            <person name="Castelle C.J."/>
            <person name="Probst A.J."/>
            <person name="Thomas B.C."/>
            <person name="Singh A."/>
            <person name="Wilkins M.J."/>
            <person name="Karaoz U."/>
            <person name="Brodie E.L."/>
            <person name="Williams K.H."/>
            <person name="Hubbard S.S."/>
            <person name="Banfield J.F."/>
        </authorList>
    </citation>
    <scope>NUCLEOTIDE SEQUENCE [LARGE SCALE GENOMIC DNA]</scope>
</reference>
<dbReference type="PANTHER" id="PTHR30619">
    <property type="entry name" value="DNA INTERNALIZATION/COMPETENCE PROTEIN COMEC/REC2"/>
    <property type="match status" value="1"/>
</dbReference>
<protein>
    <recommendedName>
        <fullName evidence="1">Metallo-beta-lactamase domain-containing protein</fullName>
    </recommendedName>
</protein>
<gene>
    <name evidence="2" type="ORF">A2837_02755</name>
</gene>
<proteinExistence type="predicted"/>
<dbReference type="Gene3D" id="3.60.15.10">
    <property type="entry name" value="Ribonuclease Z/Hydroxyacylglutathione hydrolase-like"/>
    <property type="match status" value="1"/>
</dbReference>
<dbReference type="InterPro" id="IPR036866">
    <property type="entry name" value="RibonucZ/Hydroxyglut_hydro"/>
</dbReference>